<dbReference type="PRINTS" id="PR02045">
    <property type="entry name" value="F138DOMAIN"/>
</dbReference>
<organism evidence="1 2">
    <name type="scientific">Macaca fascicularis</name>
    <name type="common">Crab-eating macaque</name>
    <name type="synonym">Cynomolgus monkey</name>
    <dbReference type="NCBI Taxonomy" id="9541"/>
    <lineage>
        <taxon>Eukaryota</taxon>
        <taxon>Metazoa</taxon>
        <taxon>Chordata</taxon>
        <taxon>Craniata</taxon>
        <taxon>Vertebrata</taxon>
        <taxon>Euteleostomi</taxon>
        <taxon>Mammalia</taxon>
        <taxon>Eutheria</taxon>
        <taxon>Euarchontoglires</taxon>
        <taxon>Primates</taxon>
        <taxon>Haplorrhini</taxon>
        <taxon>Catarrhini</taxon>
        <taxon>Cercopithecidae</taxon>
        <taxon>Cercopithecinae</taxon>
        <taxon>Macaca</taxon>
    </lineage>
</organism>
<protein>
    <submittedName>
        <fullName evidence="1">Uncharacterized protein</fullName>
    </submittedName>
</protein>
<evidence type="ECO:0000313" key="1">
    <source>
        <dbReference type="Ensembl" id="ENSMFAP00000051156.1"/>
    </source>
</evidence>
<dbReference type="AlphaFoldDB" id="A0A7N9IBE5"/>
<reference evidence="1" key="3">
    <citation type="submission" date="2025-09" db="UniProtKB">
        <authorList>
            <consortium name="Ensembl"/>
        </authorList>
    </citation>
    <scope>IDENTIFICATION</scope>
</reference>
<dbReference type="Ensembl" id="ENSMFAT00000073706.1">
    <property type="protein sequence ID" value="ENSMFAP00000051156.1"/>
    <property type="gene ID" value="ENSMFAG00000060855.1"/>
</dbReference>
<sequence>MPPCLANFLIFLVETGFRHVGQTGLELLTSSDPPTSASQSAGITGMSLAGVFVLNLKFTTFNDIWGISFLGIWMYLSGEGGDSELSFLPQHVLD</sequence>
<keyword evidence="2" id="KW-1185">Reference proteome</keyword>
<reference evidence="1" key="2">
    <citation type="submission" date="2025-08" db="UniProtKB">
        <authorList>
            <consortium name="Ensembl"/>
        </authorList>
    </citation>
    <scope>IDENTIFICATION</scope>
</reference>
<dbReference type="GeneTree" id="ENSGT00940000164709"/>
<proteinExistence type="predicted"/>
<accession>A0A7N9IBE5</accession>
<dbReference type="Proteomes" id="UP000233100">
    <property type="component" value="Chromosome 9"/>
</dbReference>
<reference evidence="1 2" key="1">
    <citation type="submission" date="2013-03" db="EMBL/GenBank/DDBJ databases">
        <authorList>
            <person name="Warren W."/>
            <person name="Wilson R.K."/>
        </authorList>
    </citation>
    <scope>NUCLEOTIDE SEQUENCE</scope>
</reference>
<dbReference type="PANTHER" id="PTHR12138">
    <property type="entry name" value="PRIMATE-EXPANDED PROTEIN FAMILY"/>
    <property type="match status" value="1"/>
</dbReference>
<evidence type="ECO:0000313" key="2">
    <source>
        <dbReference type="Proteomes" id="UP000233100"/>
    </source>
</evidence>
<dbReference type="PANTHER" id="PTHR12138:SF162">
    <property type="entry name" value="CHROMOSOME UNDETERMINED SCAFFOLD_275, WHOLE GENOME SHOTGUN SEQUENCE"/>
    <property type="match status" value="1"/>
</dbReference>
<name>A0A7N9IBE5_MACFA</name>